<feature type="binding site" evidence="11">
    <location>
        <position position="283"/>
    </location>
    <ligand>
        <name>Zn(2+)</name>
        <dbReference type="ChEBI" id="CHEBI:29105"/>
        <note>ligand shared between dimeric partners</note>
    </ligand>
</feature>
<keyword evidence="7 11" id="KW-0378">Hydrolase</keyword>
<comment type="similarity">
    <text evidence="1">Belongs to the trichothecene O-acetyltransferase family.</text>
</comment>
<comment type="caution">
    <text evidence="14">The sequence shown here is derived from an EMBL/GenBank/DDBJ whole genome shotgun (WGS) entry which is preliminary data.</text>
</comment>
<comment type="function">
    <text evidence="11">ATPase required for the post-translational delivery of tail-anchored (TA) proteins to the endoplasmic reticulum. Recognizes and selectively binds the transmembrane domain of TA proteins in the cytosol. This complex then targets to the endoplasmic reticulum by membrane-bound receptors, where the tail-anchored protein is released for insertion. This process is regulated by ATP binding and hydrolysis. ATP binding drives the homodimer towards the closed dimer state, facilitating recognition of newly synthesized TA membrane proteins. ATP hydrolysis is required for insertion. Subsequently, the homodimer reverts towards the open dimer state, lowering its affinity for the membrane-bound receptor, and returning it to the cytosol to initiate a new round of targeting.</text>
</comment>
<dbReference type="InterPro" id="IPR021858">
    <property type="entry name" value="Fun_TF"/>
</dbReference>
<dbReference type="InterPro" id="IPR009992">
    <property type="entry name" value="Tri3/Sat12/Sat16/Mac1"/>
</dbReference>
<dbReference type="Proteomes" id="UP000191672">
    <property type="component" value="Unassembled WGS sequence"/>
</dbReference>
<dbReference type="Pfam" id="PF07428">
    <property type="entry name" value="Tri3"/>
    <property type="match status" value="1"/>
</dbReference>
<keyword evidence="5 11" id="KW-0479">Metal-binding</keyword>
<comment type="subunit">
    <text evidence="11">Homodimer.</text>
</comment>
<reference evidence="15" key="1">
    <citation type="journal article" date="2017" name="Nat. Microbiol.">
        <title>Global analysis of biosynthetic gene clusters reveals vast potential of secondary metabolite production in Penicillium species.</title>
        <authorList>
            <person name="Nielsen J.C."/>
            <person name="Grijseels S."/>
            <person name="Prigent S."/>
            <person name="Ji B."/>
            <person name="Dainat J."/>
            <person name="Nielsen K.F."/>
            <person name="Frisvad J.C."/>
            <person name="Workman M."/>
            <person name="Nielsen J."/>
        </authorList>
    </citation>
    <scope>NUCLEOTIDE SEQUENCE [LARGE SCALE GENOMIC DNA]</scope>
    <source>
        <strain evidence="15">IBT 31811</strain>
    </source>
</reference>
<dbReference type="GO" id="GO:0005524">
    <property type="term" value="F:ATP binding"/>
    <property type="evidence" value="ECO:0007669"/>
    <property type="project" value="UniProtKB-UniRule"/>
</dbReference>
<keyword evidence="2 11" id="KW-0813">Transport</keyword>
<dbReference type="FunFam" id="3.40.50.300:FF:000235">
    <property type="entry name" value="ATPase ASNA1"/>
    <property type="match status" value="1"/>
</dbReference>
<dbReference type="GO" id="GO:0016407">
    <property type="term" value="F:acetyltransferase activity"/>
    <property type="evidence" value="ECO:0007669"/>
    <property type="project" value="InterPro"/>
</dbReference>
<dbReference type="PANTHER" id="PTHR42034:SF1">
    <property type="entry name" value="CONDENSATION DOMAIN-CONTAINING PROTEIN"/>
    <property type="match status" value="1"/>
</dbReference>
<feature type="domain" description="ArsA/GET3 Anion-transporting ATPase-like" evidence="13">
    <location>
        <begin position="27"/>
        <end position="333"/>
    </location>
</feature>
<dbReference type="PANTHER" id="PTHR42034">
    <property type="entry name" value="CHROMOSOME 7, WHOLE GENOME SHOTGUN SEQUENCE-RELATED"/>
    <property type="match status" value="1"/>
</dbReference>
<evidence type="ECO:0000256" key="4">
    <source>
        <dbReference type="ARBA" id="ARBA00022679"/>
    </source>
</evidence>
<dbReference type="Gene3D" id="3.40.50.300">
    <property type="entry name" value="P-loop containing nucleotide triphosphate hydrolases"/>
    <property type="match status" value="1"/>
</dbReference>
<feature type="compositionally biased region" description="Low complexity" evidence="12">
    <location>
        <begin position="900"/>
        <end position="920"/>
    </location>
</feature>
<feature type="binding site" evidence="11">
    <location>
        <begin position="34"/>
        <end position="41"/>
    </location>
    <ligand>
        <name>ATP</name>
        <dbReference type="ChEBI" id="CHEBI:30616"/>
    </ligand>
</feature>
<dbReference type="GO" id="GO:0016887">
    <property type="term" value="F:ATP hydrolysis activity"/>
    <property type="evidence" value="ECO:0007669"/>
    <property type="project" value="InterPro"/>
</dbReference>
<evidence type="ECO:0000256" key="7">
    <source>
        <dbReference type="ARBA" id="ARBA00022801"/>
    </source>
</evidence>
<dbReference type="GO" id="GO:0045048">
    <property type="term" value="P:protein insertion into ER membrane"/>
    <property type="evidence" value="ECO:0007669"/>
    <property type="project" value="UniProtKB-UniRule"/>
</dbReference>
<feature type="binding site" evidence="11">
    <location>
        <position position="272"/>
    </location>
    <ligand>
        <name>ATP</name>
        <dbReference type="ChEBI" id="CHEBI:30616"/>
    </ligand>
</feature>
<dbReference type="GO" id="GO:0043386">
    <property type="term" value="P:mycotoxin biosynthetic process"/>
    <property type="evidence" value="ECO:0007669"/>
    <property type="project" value="InterPro"/>
</dbReference>
<keyword evidence="8 11" id="KW-0256">Endoplasmic reticulum</keyword>
<dbReference type="CDD" id="cd02035">
    <property type="entry name" value="ArsA"/>
    <property type="match status" value="1"/>
</dbReference>
<feature type="region of interest" description="Disordered" evidence="12">
    <location>
        <begin position="866"/>
        <end position="943"/>
    </location>
</feature>
<sequence length="1351" mass="150151">MSSAVVHGDDLDMEPTLQSVLNQNTLRWIFVGGKGGVGKTTTSCSLAIQLAKVRKSVLLISTDPAHNLSDAFGQKFGKEARLIDGFSNLSAMEIDPNGSIQDLLATGDGQGEDPMAGLGMGNMMQDLAFSIPGVDEAMSFAEVLKQVKSLSYECIVFDTAPTGHTLRFLQFPTVLEKALAKLSQLSSQFGPMLNSILGARGGLPGGQNMDELLQKMESLRETISEVNTQFKNPDMTTFVCVCIAEFLSLYETERMIQELTSYNIDTHSIVVNQLLFPKEGSNCDQCTARRKMQKKYLEQIEELYEDFNVVRMPMLVEEVRGKEKLEKFSDMLVNPSYKYSNFAVKPLQLSQMDANLAKPRRGNLILNTMQPPYEPFIWRQTKSGRWERDVDEVEQFYTTLAKRFQGSGRVFFALTAHVSFSIATDPTSDANEARVLNALRIAWLRLRYDHPTIASWVEYNHDAKKCHKIYETFGGEGETAWLKNTFQVISNNQSGHEWCNSNPPVPKLPTLFLIKRAPVDGHFRADLVLRSHHEIIDGIGSLHLLDNLFKCASEAFDRPETFPIPEFSDEWKNLSPPLKTAASIPDLDVPEQDPTLRSIMDRNTAVLEEAEIAQIPHQSGATVPGYHKRVSLTLSEEQTQQLLAASKKLDASITHVYHAAIAIIVRDLQTREHEKRRVRYISYSPINERSQCKEPYNKPQHAASVYHSVSGQSLAIDLTVPALGKSNPTTEERKAEFVQTVKQVKDYYLNMRDDKEHIRLVPSYWYLSTPPYPPGLEDPPVPPPNPAPSASIASLGVIEHILAPTHGKFELDDPWVTGDELGTGLGLFLGTFRGRMSLSAAFNDAWHDGNDAKDFVTRYCSWPANVPGRRDSAPNDANSPTSQRRPSPLQSIESPDRILAGRSPSSRAGSVSSSAQSASADADHPVESPLPVETSPPRPVSVTPAGDSLVSAFSMRHVLPRSLSMLPGYDAESYQLLSHYLATTADCMANGSTPINPFLVQIVPLAFSSDLLLQLVITQSAAHRAFRSRDESDTIAHSHYTKALQHFRRGVTDFIDGKESNPLMLLVGALLMCFTETAKGDMNGTIFDHLSAANSLLVKLLAQSDSAVPRDLKDFVIEYYTYTATVSMISIDARYSGQLFLNLDLEERSRELLRTQYVGNLCGCWLELLLLIPCIFDLGRQWIMDDAQAPVPTADDFAMFASIQAQVLRWSPYPSVGPEVHVAGLIFQQAILIYLYTSLEGFRHTPDGIYRGLLDNAVTEAMSYLSELSPNERINSGLCWPIAVVGSCLVTPDQQAQLRARLTAMTEAFGLGNMHRTLLLLEAMWLLPMSEAGPWNICRAMQQNQIWISFA</sequence>
<comment type="similarity">
    <text evidence="11">Belongs to the arsA ATPase family.</text>
</comment>
<dbReference type="Gene3D" id="3.30.559.10">
    <property type="entry name" value="Chloramphenicol acetyltransferase-like domain"/>
    <property type="match status" value="1"/>
</dbReference>
<dbReference type="HAMAP" id="MF_03112">
    <property type="entry name" value="Asna1_Get3"/>
    <property type="match status" value="1"/>
</dbReference>
<dbReference type="EMBL" id="MDYN01000009">
    <property type="protein sequence ID" value="OQD85636.1"/>
    <property type="molecule type" value="Genomic_DNA"/>
</dbReference>
<dbReference type="NCBIfam" id="TIGR00345">
    <property type="entry name" value="GET3_arsA_TRC40"/>
    <property type="match status" value="1"/>
</dbReference>
<evidence type="ECO:0000256" key="9">
    <source>
        <dbReference type="ARBA" id="ARBA00022833"/>
    </source>
</evidence>
<keyword evidence="4" id="KW-0808">Transferase</keyword>
<keyword evidence="9 11" id="KW-0862">Zinc</keyword>
<evidence type="ECO:0000256" key="1">
    <source>
        <dbReference type="ARBA" id="ARBA00006439"/>
    </source>
</evidence>
<feature type="binding site" evidence="11">
    <location>
        <position position="286"/>
    </location>
    <ligand>
        <name>Zn(2+)</name>
        <dbReference type="ChEBI" id="CHEBI:29105"/>
        <note>ligand shared between dimeric partners</note>
    </ligand>
</feature>
<evidence type="ECO:0000256" key="5">
    <source>
        <dbReference type="ARBA" id="ARBA00022723"/>
    </source>
</evidence>
<keyword evidence="6 11" id="KW-0547">Nucleotide-binding</keyword>
<evidence type="ECO:0000256" key="3">
    <source>
        <dbReference type="ARBA" id="ARBA00022490"/>
    </source>
</evidence>
<evidence type="ECO:0000256" key="6">
    <source>
        <dbReference type="ARBA" id="ARBA00022741"/>
    </source>
</evidence>
<dbReference type="InterPro" id="IPR027417">
    <property type="entry name" value="P-loop_NTPase"/>
</dbReference>
<dbReference type="InterPro" id="IPR025723">
    <property type="entry name" value="ArsA/GET3_ATPase-like"/>
</dbReference>
<evidence type="ECO:0000313" key="14">
    <source>
        <dbReference type="EMBL" id="OQD85636.1"/>
    </source>
</evidence>
<dbReference type="InterPro" id="IPR027542">
    <property type="entry name" value="ATPase_ArsA/GET3_euk"/>
</dbReference>
<dbReference type="GO" id="GO:0005783">
    <property type="term" value="C:endoplasmic reticulum"/>
    <property type="evidence" value="ECO:0007669"/>
    <property type="project" value="UniProtKB-SubCell"/>
</dbReference>
<feature type="binding site" evidence="11">
    <location>
        <position position="245"/>
    </location>
    <ligand>
        <name>ATP</name>
        <dbReference type="ChEBI" id="CHEBI:30616"/>
    </ligand>
</feature>
<dbReference type="Pfam" id="PF11951">
    <property type="entry name" value="Fungal_trans_2"/>
    <property type="match status" value="1"/>
</dbReference>
<organism evidence="14 15">
    <name type="scientific">Penicillium antarcticum</name>
    <dbReference type="NCBI Taxonomy" id="416450"/>
    <lineage>
        <taxon>Eukaryota</taxon>
        <taxon>Fungi</taxon>
        <taxon>Dikarya</taxon>
        <taxon>Ascomycota</taxon>
        <taxon>Pezizomycotina</taxon>
        <taxon>Eurotiomycetes</taxon>
        <taxon>Eurotiomycetidae</taxon>
        <taxon>Eurotiales</taxon>
        <taxon>Aspergillaceae</taxon>
        <taxon>Penicillium</taxon>
    </lineage>
</organism>
<evidence type="ECO:0000259" key="13">
    <source>
        <dbReference type="Pfam" id="PF02374"/>
    </source>
</evidence>
<feature type="active site" evidence="11">
    <location>
        <position position="63"/>
    </location>
</feature>
<evidence type="ECO:0000256" key="11">
    <source>
        <dbReference type="HAMAP-Rule" id="MF_03112"/>
    </source>
</evidence>
<dbReference type="Gene3D" id="3.30.559.30">
    <property type="entry name" value="Nonribosomal peptide synthetase, condensation domain"/>
    <property type="match status" value="1"/>
</dbReference>
<dbReference type="STRING" id="416450.A0A1V6Q9X9"/>
<accession>A0A1V6Q9X9</accession>
<dbReference type="SUPFAM" id="SSF52540">
    <property type="entry name" value="P-loop containing nucleoside triphosphate hydrolases"/>
    <property type="match status" value="1"/>
</dbReference>
<keyword evidence="10 11" id="KW-0067">ATP-binding</keyword>
<keyword evidence="15" id="KW-1185">Reference proteome</keyword>
<evidence type="ECO:0000256" key="12">
    <source>
        <dbReference type="SAM" id="MobiDB-lite"/>
    </source>
</evidence>
<evidence type="ECO:0000313" key="15">
    <source>
        <dbReference type="Proteomes" id="UP000191672"/>
    </source>
</evidence>
<comment type="subcellular location">
    <subcellularLocation>
        <location evidence="11">Cytoplasm</location>
    </subcellularLocation>
    <subcellularLocation>
        <location evidence="11">Endoplasmic reticulum</location>
    </subcellularLocation>
</comment>
<dbReference type="Pfam" id="PF02374">
    <property type="entry name" value="ArsA_ATPase"/>
    <property type="match status" value="1"/>
</dbReference>
<dbReference type="InterPro" id="IPR023213">
    <property type="entry name" value="CAT-like_dom_sf"/>
</dbReference>
<protein>
    <recommendedName>
        <fullName evidence="13">ArsA/GET3 Anion-transporting ATPase-like domain-containing protein</fullName>
    </recommendedName>
</protein>
<evidence type="ECO:0000256" key="2">
    <source>
        <dbReference type="ARBA" id="ARBA00022448"/>
    </source>
</evidence>
<gene>
    <name evidence="14" type="ORF">PENANT_c009G00545</name>
</gene>
<dbReference type="InterPro" id="IPR016300">
    <property type="entry name" value="ATPase_ArsA/GET3"/>
</dbReference>
<proteinExistence type="inferred from homology"/>
<feature type="compositionally biased region" description="Polar residues" evidence="12">
    <location>
        <begin position="875"/>
        <end position="893"/>
    </location>
</feature>
<dbReference type="GO" id="GO:0046872">
    <property type="term" value="F:metal ion binding"/>
    <property type="evidence" value="ECO:0007669"/>
    <property type="project" value="UniProtKB-KW"/>
</dbReference>
<evidence type="ECO:0000256" key="10">
    <source>
        <dbReference type="ARBA" id="ARBA00022840"/>
    </source>
</evidence>
<evidence type="ECO:0000256" key="8">
    <source>
        <dbReference type="ARBA" id="ARBA00022824"/>
    </source>
</evidence>
<name>A0A1V6Q9X9_9EURO</name>
<keyword evidence="3 11" id="KW-0963">Cytoplasm</keyword>